<dbReference type="EMBL" id="KZ559509">
    <property type="protein sequence ID" value="PLN84786.1"/>
    <property type="molecule type" value="Genomic_DNA"/>
</dbReference>
<gene>
    <name evidence="1" type="ORF">BDW42DRAFT_191389</name>
</gene>
<dbReference type="Proteomes" id="UP000235023">
    <property type="component" value="Unassembled WGS sequence"/>
</dbReference>
<protein>
    <submittedName>
        <fullName evidence="1">Uncharacterized protein</fullName>
    </submittedName>
</protein>
<dbReference type="OrthoDB" id="4473143at2759"/>
<dbReference type="AlphaFoldDB" id="A0A2J5I4G6"/>
<keyword evidence="2" id="KW-1185">Reference proteome</keyword>
<name>A0A2J5I4G6_9EURO</name>
<organism evidence="1 2">
    <name type="scientific">Aspergillus taichungensis</name>
    <dbReference type="NCBI Taxonomy" id="482145"/>
    <lineage>
        <taxon>Eukaryota</taxon>
        <taxon>Fungi</taxon>
        <taxon>Dikarya</taxon>
        <taxon>Ascomycota</taxon>
        <taxon>Pezizomycotina</taxon>
        <taxon>Eurotiomycetes</taxon>
        <taxon>Eurotiomycetidae</taxon>
        <taxon>Eurotiales</taxon>
        <taxon>Aspergillaceae</taxon>
        <taxon>Aspergillus</taxon>
        <taxon>Aspergillus subgen. Circumdati</taxon>
    </lineage>
</organism>
<accession>A0A2J5I4G6</accession>
<proteinExistence type="predicted"/>
<evidence type="ECO:0000313" key="1">
    <source>
        <dbReference type="EMBL" id="PLN84786.1"/>
    </source>
</evidence>
<reference evidence="2" key="1">
    <citation type="submission" date="2017-12" db="EMBL/GenBank/DDBJ databases">
        <authorList>
            <consortium name="DOE Joint Genome Institute"/>
            <person name="Mondo S.J."/>
            <person name="Kjaerbolling I."/>
            <person name="Vesth T.C."/>
            <person name="Frisvad J.C."/>
            <person name="Nybo J.L."/>
            <person name="Theobald S."/>
            <person name="Kuo A."/>
            <person name="Bowyer P."/>
            <person name="Matsuda Y."/>
            <person name="Lyhne E.K."/>
            <person name="Kogle M.E."/>
            <person name="Clum A."/>
            <person name="Lipzen A."/>
            <person name="Salamov A."/>
            <person name="Ngan C.Y."/>
            <person name="Daum C."/>
            <person name="Chiniquy J."/>
            <person name="Barry K."/>
            <person name="LaButti K."/>
            <person name="Haridas S."/>
            <person name="Simmons B.A."/>
            <person name="Magnuson J.K."/>
            <person name="Mortensen U.H."/>
            <person name="Larsen T.O."/>
            <person name="Grigoriev I.V."/>
            <person name="Baker S.E."/>
            <person name="Andersen M.R."/>
            <person name="Nordberg H.P."/>
            <person name="Cantor M.N."/>
            <person name="Hua S.X."/>
        </authorList>
    </citation>
    <scope>NUCLEOTIDE SEQUENCE [LARGE SCALE GENOMIC DNA]</scope>
    <source>
        <strain evidence="2">IBT 19404</strain>
    </source>
</reference>
<evidence type="ECO:0000313" key="2">
    <source>
        <dbReference type="Proteomes" id="UP000235023"/>
    </source>
</evidence>
<sequence length="97" mass="11253">MTTLPLCLASGLLGELVIEKDEIVNLNIIEGIDYPGLRRRFAFVPLVGEIDHDLYGGVWFEFFDNESYPNIKTCAVEYLREYLDVCCEKWNMKHDAY</sequence>